<feature type="region of interest" description="Disordered" evidence="1">
    <location>
        <begin position="49"/>
        <end position="98"/>
    </location>
</feature>
<dbReference type="AlphaFoldDB" id="A0A7W9KGU1"/>
<keyword evidence="2" id="KW-0472">Membrane</keyword>
<name>A0A7W9KGU1_9PSEU</name>
<feature type="compositionally biased region" description="Polar residues" evidence="1">
    <location>
        <begin position="50"/>
        <end position="59"/>
    </location>
</feature>
<evidence type="ECO:0000256" key="1">
    <source>
        <dbReference type="SAM" id="MobiDB-lite"/>
    </source>
</evidence>
<feature type="compositionally biased region" description="Low complexity" evidence="1">
    <location>
        <begin position="60"/>
        <end position="91"/>
    </location>
</feature>
<evidence type="ECO:0000313" key="4">
    <source>
        <dbReference type="Proteomes" id="UP000585638"/>
    </source>
</evidence>
<organism evidence="3 4">
    <name type="scientific">Kutzneria kofuensis</name>
    <dbReference type="NCBI Taxonomy" id="103725"/>
    <lineage>
        <taxon>Bacteria</taxon>
        <taxon>Bacillati</taxon>
        <taxon>Actinomycetota</taxon>
        <taxon>Actinomycetes</taxon>
        <taxon>Pseudonocardiales</taxon>
        <taxon>Pseudonocardiaceae</taxon>
        <taxon>Kutzneria</taxon>
    </lineage>
</organism>
<accession>A0A7W9KGU1</accession>
<reference evidence="3 4" key="1">
    <citation type="submission" date="2020-08" db="EMBL/GenBank/DDBJ databases">
        <title>Sequencing the genomes of 1000 actinobacteria strains.</title>
        <authorList>
            <person name="Klenk H.-P."/>
        </authorList>
    </citation>
    <scope>NUCLEOTIDE SEQUENCE [LARGE SCALE GENOMIC DNA]</scope>
    <source>
        <strain evidence="3 4">DSM 43851</strain>
    </source>
</reference>
<proteinExistence type="predicted"/>
<keyword evidence="4" id="KW-1185">Reference proteome</keyword>
<feature type="transmembrane region" description="Helical" evidence="2">
    <location>
        <begin position="27"/>
        <end position="45"/>
    </location>
</feature>
<sequence>MPIRTNRGRSAVYRKLWGWPLRSPRHLITFVIIIVALGIIVAMVIPRATPTGSAQPTGNTTSDTAGSTGSSGQSTSETTTSPQTRLTSPLLSPTPAPPSPQALDVALKWVKAWVNHPVGITNSQWLEQLKPYTTDEFLPQMASVDPANVPASKVTGAAVSVDSTTSSVVADVSTDGGTIQVTVITTPNQGWRVSKYDKAS</sequence>
<keyword evidence="2" id="KW-1133">Transmembrane helix</keyword>
<keyword evidence="2" id="KW-0812">Transmembrane</keyword>
<comment type="caution">
    <text evidence="3">The sequence shown here is derived from an EMBL/GenBank/DDBJ whole genome shotgun (WGS) entry which is preliminary data.</text>
</comment>
<dbReference type="RefSeq" id="WP_184861705.1">
    <property type="nucleotide sequence ID" value="NZ_BAAAWY010000095.1"/>
</dbReference>
<evidence type="ECO:0000313" key="3">
    <source>
        <dbReference type="EMBL" id="MBB5891544.1"/>
    </source>
</evidence>
<dbReference type="EMBL" id="JACHIR010000001">
    <property type="protein sequence ID" value="MBB5891544.1"/>
    <property type="molecule type" value="Genomic_DNA"/>
</dbReference>
<evidence type="ECO:0000256" key="2">
    <source>
        <dbReference type="SAM" id="Phobius"/>
    </source>
</evidence>
<dbReference type="Proteomes" id="UP000585638">
    <property type="component" value="Unassembled WGS sequence"/>
</dbReference>
<gene>
    <name evidence="3" type="ORF">BJ998_002740</name>
</gene>
<protein>
    <submittedName>
        <fullName evidence="3">Uncharacterized protein</fullName>
    </submittedName>
</protein>